<dbReference type="Gene3D" id="3.40.50.200">
    <property type="entry name" value="Peptidase S8/S53 domain"/>
    <property type="match status" value="1"/>
</dbReference>
<sequence length="748" mass="78180">MTIKSFLVSASALVAALLPTFAMADTNKLDPALQREWARQQTPATMSAPVRVARSHAKSVNLPALVQLSNDADVPEVLKSLQAMGVQLRSRTGVILSVMVPRAQLGQVAAMDSVLRLEASRAIPKRVKDGVAASGANSLRTGDAPQWQGLTGKGVIVGVVDDGFDFLHPGFRHTDGSTRILALWDQRADAPGSAPSGFSYGGVCTAEMINAAIAQAQANETVTACTQPSSGGHGTHVASIAAGNGADTSAEAAYEYVGMAPEADLILVNGLNETIEVDFGTDTIIDGVAFIRDQAKALNKKAVVNLSLGSYYGPRDGTSLFEQALDSFVVNDGVLVVGSVGNEGDAPIALADTLAASDSRTIGFDVPDGLPQGRIDIWYDGSGRYALTLQGPNSCDTIPELQAPAVGSARVEWWQETGCGYVDMFATDVQSSNGDRQIQITLMDGDTNSLASGRWQLTLTALPGSGDSRFSMITAEQGGQIQIADQAGITQQIITDTASATHVIGVASYNTNYSWESGTGFYDIDADGYGTGPIGDISTFSSRGPRRDCSDLTKCPQVMKPEIAAPGSYIMAAKAHDYEHEFPEEITPSGQYVAFQGTSMASPHVAGALALMWQSFPDESAMQLRARLLGNTKTNTFTPQLPSFSHSVLMPSQPDYTWGYGILAVDQAVNASEPDLGSGTDNPDTGNPDTGTDNPGTDPEQPNSSSSSGGGGCSLGAAGGSMDPTLPLLVILAALALARRRTTTGELV</sequence>
<dbReference type="NCBIfam" id="NF033191">
    <property type="entry name" value="JDVT-CTERM"/>
    <property type="match status" value="1"/>
</dbReference>
<keyword evidence="9" id="KW-0732">Signal</keyword>
<feature type="signal peptide" evidence="9">
    <location>
        <begin position="1"/>
        <end position="24"/>
    </location>
</feature>
<keyword evidence="2 6" id="KW-0645">Protease</keyword>
<evidence type="ECO:0000256" key="3">
    <source>
        <dbReference type="ARBA" id="ARBA00022801"/>
    </source>
</evidence>
<evidence type="ECO:0000256" key="2">
    <source>
        <dbReference type="ARBA" id="ARBA00022670"/>
    </source>
</evidence>
<dbReference type="GO" id="GO:0006508">
    <property type="term" value="P:proteolysis"/>
    <property type="evidence" value="ECO:0007669"/>
    <property type="project" value="UniProtKB-KW"/>
</dbReference>
<gene>
    <name evidence="11" type="ORF">CHH28_02100</name>
</gene>
<dbReference type="PANTHER" id="PTHR43806:SF11">
    <property type="entry name" value="CEREVISIN-RELATED"/>
    <property type="match status" value="1"/>
</dbReference>
<dbReference type="PANTHER" id="PTHR43806">
    <property type="entry name" value="PEPTIDASE S8"/>
    <property type="match status" value="1"/>
</dbReference>
<accession>A0A222FEU8</accession>
<dbReference type="PROSITE" id="PS00137">
    <property type="entry name" value="SUBTILASE_HIS"/>
    <property type="match status" value="1"/>
</dbReference>
<dbReference type="Proteomes" id="UP000202440">
    <property type="component" value="Chromosome"/>
</dbReference>
<dbReference type="InterPro" id="IPR022398">
    <property type="entry name" value="Peptidase_S8_His-AS"/>
</dbReference>
<dbReference type="InterPro" id="IPR015500">
    <property type="entry name" value="Peptidase_S8_subtilisin-rel"/>
</dbReference>
<dbReference type="PROSITE" id="PS00138">
    <property type="entry name" value="SUBTILASE_SER"/>
    <property type="match status" value="1"/>
</dbReference>
<dbReference type="PROSITE" id="PS51892">
    <property type="entry name" value="SUBTILASE"/>
    <property type="match status" value="1"/>
</dbReference>
<evidence type="ECO:0000256" key="7">
    <source>
        <dbReference type="RuleBase" id="RU003355"/>
    </source>
</evidence>
<protein>
    <recommendedName>
        <fullName evidence="10">Peptidase S8/S53 domain-containing protein</fullName>
    </recommendedName>
</protein>
<dbReference type="RefSeq" id="WP_094058756.1">
    <property type="nucleotide sequence ID" value="NZ_CP022530.1"/>
</dbReference>
<feature type="domain" description="Peptidase S8/S53" evidence="10">
    <location>
        <begin position="152"/>
        <end position="347"/>
    </location>
</feature>
<comment type="similarity">
    <text evidence="1 6 7">Belongs to the peptidase S8 family.</text>
</comment>
<dbReference type="Gene3D" id="2.60.120.1290">
    <property type="match status" value="1"/>
</dbReference>
<dbReference type="EMBL" id="CP022530">
    <property type="protein sequence ID" value="ASP37538.1"/>
    <property type="molecule type" value="Genomic_DNA"/>
</dbReference>
<feature type="domain" description="Peptidase S8/S53" evidence="10">
    <location>
        <begin position="492"/>
        <end position="634"/>
    </location>
</feature>
<evidence type="ECO:0000256" key="4">
    <source>
        <dbReference type="ARBA" id="ARBA00022825"/>
    </source>
</evidence>
<organism evidence="11 12">
    <name type="scientific">Bacterioplanes sanyensis</name>
    <dbReference type="NCBI Taxonomy" id="1249553"/>
    <lineage>
        <taxon>Bacteria</taxon>
        <taxon>Pseudomonadati</taxon>
        <taxon>Pseudomonadota</taxon>
        <taxon>Gammaproteobacteria</taxon>
        <taxon>Oceanospirillales</taxon>
        <taxon>Oceanospirillaceae</taxon>
        <taxon>Bacterioplanes</taxon>
    </lineage>
</organism>
<dbReference type="OrthoDB" id="614750at2"/>
<feature type="region of interest" description="Disordered" evidence="8">
    <location>
        <begin position="672"/>
        <end position="718"/>
    </location>
</feature>
<evidence type="ECO:0000256" key="6">
    <source>
        <dbReference type="PROSITE-ProRule" id="PRU01240"/>
    </source>
</evidence>
<dbReference type="Pfam" id="PF00082">
    <property type="entry name" value="Peptidase_S8"/>
    <property type="match status" value="2"/>
</dbReference>
<dbReference type="KEGG" id="bsan:CHH28_02100"/>
<keyword evidence="12" id="KW-1185">Reference proteome</keyword>
<evidence type="ECO:0000313" key="11">
    <source>
        <dbReference type="EMBL" id="ASP37538.1"/>
    </source>
</evidence>
<dbReference type="InterPro" id="IPR023827">
    <property type="entry name" value="Peptidase_S8_Asp-AS"/>
</dbReference>
<evidence type="ECO:0000259" key="10">
    <source>
        <dbReference type="Pfam" id="PF00082"/>
    </source>
</evidence>
<name>A0A222FEU8_9GAMM</name>
<feature type="compositionally biased region" description="Polar residues" evidence="8">
    <location>
        <begin position="679"/>
        <end position="703"/>
    </location>
</feature>
<evidence type="ECO:0000256" key="8">
    <source>
        <dbReference type="SAM" id="MobiDB-lite"/>
    </source>
</evidence>
<dbReference type="PRINTS" id="PR00723">
    <property type="entry name" value="SUBTILISIN"/>
</dbReference>
<reference evidence="11 12" key="1">
    <citation type="submission" date="2017-07" db="EMBL/GenBank/DDBJ databases">
        <title>Annotated genome sequence of Bacterioplanes sanyensis isolated from Red Sea.</title>
        <authorList>
            <person name="Rehman Z.U."/>
        </authorList>
    </citation>
    <scope>NUCLEOTIDE SEQUENCE [LARGE SCALE GENOMIC DNA]</scope>
    <source>
        <strain evidence="11 12">NV9</strain>
    </source>
</reference>
<evidence type="ECO:0000256" key="5">
    <source>
        <dbReference type="PIRSR" id="PIRSR615500-1"/>
    </source>
</evidence>
<dbReference type="InterPro" id="IPR023828">
    <property type="entry name" value="Peptidase_S8_Ser-AS"/>
</dbReference>
<evidence type="ECO:0000256" key="9">
    <source>
        <dbReference type="SAM" id="SignalP"/>
    </source>
</evidence>
<evidence type="ECO:0000256" key="1">
    <source>
        <dbReference type="ARBA" id="ARBA00011073"/>
    </source>
</evidence>
<dbReference type="AlphaFoldDB" id="A0A222FEU8"/>
<proteinExistence type="inferred from homology"/>
<keyword evidence="3 6" id="KW-0378">Hydrolase</keyword>
<feature type="active site" description="Charge relay system" evidence="5 6">
    <location>
        <position position="161"/>
    </location>
</feature>
<feature type="chain" id="PRO_5012058629" description="Peptidase S8/S53 domain-containing protein" evidence="9">
    <location>
        <begin position="25"/>
        <end position="748"/>
    </location>
</feature>
<feature type="active site" description="Charge relay system" evidence="5 6">
    <location>
        <position position="599"/>
    </location>
</feature>
<evidence type="ECO:0000313" key="12">
    <source>
        <dbReference type="Proteomes" id="UP000202440"/>
    </source>
</evidence>
<dbReference type="SUPFAM" id="SSF52743">
    <property type="entry name" value="Subtilisin-like"/>
    <property type="match status" value="1"/>
</dbReference>
<dbReference type="InterPro" id="IPR000209">
    <property type="entry name" value="Peptidase_S8/S53_dom"/>
</dbReference>
<feature type="compositionally biased region" description="Gly residues" evidence="8">
    <location>
        <begin position="708"/>
        <end position="718"/>
    </location>
</feature>
<dbReference type="GO" id="GO:0004252">
    <property type="term" value="F:serine-type endopeptidase activity"/>
    <property type="evidence" value="ECO:0007669"/>
    <property type="project" value="UniProtKB-UniRule"/>
</dbReference>
<feature type="active site" description="Charge relay system" evidence="5 6">
    <location>
        <position position="233"/>
    </location>
</feature>
<dbReference type="InterPro" id="IPR036852">
    <property type="entry name" value="Peptidase_S8/S53_dom_sf"/>
</dbReference>
<dbReference type="PROSITE" id="PS00136">
    <property type="entry name" value="SUBTILASE_ASP"/>
    <property type="match status" value="1"/>
</dbReference>
<keyword evidence="4 6" id="KW-0720">Serine protease</keyword>
<dbReference type="InterPro" id="IPR050131">
    <property type="entry name" value="Peptidase_S8_subtilisin-like"/>
</dbReference>